<keyword evidence="2" id="KW-0418">Kinase</keyword>
<keyword evidence="2" id="KW-0808">Transferase</keyword>
<organism evidence="2 3">
    <name type="scientific">Aspergillus udagawae</name>
    <dbReference type="NCBI Taxonomy" id="91492"/>
    <lineage>
        <taxon>Eukaryota</taxon>
        <taxon>Fungi</taxon>
        <taxon>Dikarya</taxon>
        <taxon>Ascomycota</taxon>
        <taxon>Pezizomycotina</taxon>
        <taxon>Eurotiomycetes</taxon>
        <taxon>Eurotiomycetidae</taxon>
        <taxon>Eurotiales</taxon>
        <taxon>Aspergillaceae</taxon>
        <taxon>Aspergillus</taxon>
        <taxon>Aspergillus subgen. Fumigati</taxon>
    </lineage>
</organism>
<gene>
    <name evidence="2" type="ORF">IFM53868_08513</name>
</gene>
<evidence type="ECO:0000313" key="2">
    <source>
        <dbReference type="EMBL" id="GFF96386.1"/>
    </source>
</evidence>
<accession>A0ABQ1B8Z5</accession>
<proteinExistence type="predicted"/>
<keyword evidence="3" id="KW-1185">Reference proteome</keyword>
<evidence type="ECO:0000313" key="3">
    <source>
        <dbReference type="Proteomes" id="UP000465266"/>
    </source>
</evidence>
<dbReference type="GO" id="GO:0016301">
    <property type="term" value="F:kinase activity"/>
    <property type="evidence" value="ECO:0007669"/>
    <property type="project" value="UniProtKB-KW"/>
</dbReference>
<protein>
    <submittedName>
        <fullName evidence="2">Serine/threonine-protein kinase pakB</fullName>
    </submittedName>
</protein>
<comment type="caution">
    <text evidence="2">The sequence shown here is derived from an EMBL/GenBank/DDBJ whole genome shotgun (WGS) entry which is preliminary data.</text>
</comment>
<feature type="region of interest" description="Disordered" evidence="1">
    <location>
        <begin position="1"/>
        <end position="53"/>
    </location>
</feature>
<dbReference type="Proteomes" id="UP000465266">
    <property type="component" value="Unassembled WGS sequence"/>
</dbReference>
<name>A0ABQ1B8Z5_9EURO</name>
<feature type="compositionally biased region" description="Polar residues" evidence="1">
    <location>
        <begin position="13"/>
        <end position="40"/>
    </location>
</feature>
<dbReference type="EMBL" id="BLKG01000128">
    <property type="protein sequence ID" value="GFF96386.1"/>
    <property type="molecule type" value="Genomic_DNA"/>
</dbReference>
<reference evidence="2 3" key="1">
    <citation type="submission" date="2020-01" db="EMBL/GenBank/DDBJ databases">
        <title>Draft genome sequence of Aspergillus udagawae IFM 53868.</title>
        <authorList>
            <person name="Takahashi H."/>
            <person name="Yaguchi T."/>
        </authorList>
    </citation>
    <scope>NUCLEOTIDE SEQUENCE [LARGE SCALE GENOMIC DNA]</scope>
    <source>
        <strain evidence="2 3">IFM 53868</strain>
    </source>
</reference>
<evidence type="ECO:0000256" key="1">
    <source>
        <dbReference type="SAM" id="MobiDB-lite"/>
    </source>
</evidence>
<sequence>MMGSNKHLHESDSQLSGDPAHQSSQMLQVRSRCQTGATQSRETHIGSGKVIQGPPKSLGLLQVLDPGSSTSPPLIVRQKESPWDTFKPVFSCKLAGTVIIAVHKTRPSQLEAIRAYSPERADEVLRLFQITQHDNILSAKECYKDGDELFVLVDDLPLTLEHLASLHPDQHQVASVMFQVRHAHGK</sequence>